<evidence type="ECO:0000256" key="5">
    <source>
        <dbReference type="ARBA" id="ARBA00023284"/>
    </source>
</evidence>
<proteinExistence type="predicted"/>
<dbReference type="SUPFAM" id="SSF52833">
    <property type="entry name" value="Thioredoxin-like"/>
    <property type="match status" value="1"/>
</dbReference>
<protein>
    <submittedName>
        <fullName evidence="8">Redoxin domain protein</fullName>
    </submittedName>
</protein>
<dbReference type="InterPro" id="IPR050553">
    <property type="entry name" value="Thioredoxin_ResA/DsbE_sf"/>
</dbReference>
<dbReference type="STRING" id="521096.Tpau_3929"/>
<dbReference type="AlphaFoldDB" id="D5UMM7"/>
<dbReference type="InterPro" id="IPR013740">
    <property type="entry name" value="Redoxin"/>
</dbReference>
<keyword evidence="2" id="KW-0201">Cytochrome c-type biogenesis</keyword>
<dbReference type="eggNOG" id="COG0526">
    <property type="taxonomic scope" value="Bacteria"/>
</dbReference>
<keyword evidence="9" id="KW-1185">Reference proteome</keyword>
<dbReference type="HOGENOM" id="CLU_042529_6_1_11"/>
<keyword evidence="4" id="KW-1015">Disulfide bond</keyword>
<dbReference type="EMBL" id="CP001966">
    <property type="protein sequence ID" value="ADG80501.1"/>
    <property type="molecule type" value="Genomic_DNA"/>
</dbReference>
<evidence type="ECO:0000256" key="3">
    <source>
        <dbReference type="ARBA" id="ARBA00022968"/>
    </source>
</evidence>
<keyword evidence="5" id="KW-0676">Redox-active center</keyword>
<dbReference type="Proteomes" id="UP000001213">
    <property type="component" value="Chromosome"/>
</dbReference>
<feature type="transmembrane region" description="Helical" evidence="6">
    <location>
        <begin position="21"/>
        <end position="40"/>
    </location>
</feature>
<evidence type="ECO:0000256" key="1">
    <source>
        <dbReference type="ARBA" id="ARBA00004196"/>
    </source>
</evidence>
<dbReference type="GO" id="GO:0017004">
    <property type="term" value="P:cytochrome complex assembly"/>
    <property type="evidence" value="ECO:0007669"/>
    <property type="project" value="UniProtKB-KW"/>
</dbReference>
<dbReference type="Gene3D" id="3.40.30.10">
    <property type="entry name" value="Glutaredoxin"/>
    <property type="match status" value="1"/>
</dbReference>
<dbReference type="KEGG" id="tpr:Tpau_3929"/>
<evidence type="ECO:0000259" key="7">
    <source>
        <dbReference type="PROSITE" id="PS51352"/>
    </source>
</evidence>
<keyword evidence="6" id="KW-0472">Membrane</keyword>
<dbReference type="GO" id="GO:0030313">
    <property type="term" value="C:cell envelope"/>
    <property type="evidence" value="ECO:0007669"/>
    <property type="project" value="UniProtKB-SubCell"/>
</dbReference>
<evidence type="ECO:0000256" key="6">
    <source>
        <dbReference type="SAM" id="Phobius"/>
    </source>
</evidence>
<dbReference type="InterPro" id="IPR013766">
    <property type="entry name" value="Thioredoxin_domain"/>
</dbReference>
<dbReference type="PROSITE" id="PS00194">
    <property type="entry name" value="THIOREDOXIN_1"/>
    <property type="match status" value="1"/>
</dbReference>
<reference evidence="9" key="1">
    <citation type="submission" date="2010-03" db="EMBL/GenBank/DDBJ databases">
        <title>The complete chromosome of Tsukamurella paurometabola DSM 20162.</title>
        <authorList>
            <consortium name="US DOE Joint Genome Institute (JGI-PGF)"/>
            <person name="Lucas S."/>
            <person name="Copeland A."/>
            <person name="Lapidus A."/>
            <person name="Glavina del Rio T."/>
            <person name="Dalin E."/>
            <person name="Tice H."/>
            <person name="Bruce D."/>
            <person name="Goodwin L."/>
            <person name="Pitluck S."/>
            <person name="Kyrpides N."/>
            <person name="Mavromatis K."/>
            <person name="Ivanova N."/>
            <person name="Mikhailova N."/>
            <person name="Munk A.C."/>
            <person name="Brettin T."/>
            <person name="Detter J.C."/>
            <person name="Tapia R."/>
            <person name="Han C."/>
            <person name="Larimer F."/>
            <person name="Land M."/>
            <person name="Hauser L."/>
            <person name="Markowitz V."/>
            <person name="Cheng J.-F."/>
            <person name="Hugenholtz P."/>
            <person name="Woyke T."/>
            <person name="Wu D."/>
            <person name="Jando M."/>
            <person name="Brambilla E."/>
            <person name="Klenk H.-P."/>
            <person name="Eisen J.A."/>
        </authorList>
    </citation>
    <scope>NUCLEOTIDE SEQUENCE [LARGE SCALE GENOMIC DNA]</scope>
    <source>
        <strain evidence="9">ATCC 8368 / DSM 20162 / CCUG 35730 / CIP 100753 / JCM 10117 / KCTC 9821 / NBRC 16120 / NCIMB 702349 / NCTC 13040</strain>
    </source>
</reference>
<evidence type="ECO:0000313" key="8">
    <source>
        <dbReference type="EMBL" id="ADG80501.1"/>
    </source>
</evidence>
<dbReference type="PANTHER" id="PTHR42852">
    <property type="entry name" value="THIOL:DISULFIDE INTERCHANGE PROTEIN DSBE"/>
    <property type="match status" value="1"/>
</dbReference>
<dbReference type="InterPro" id="IPR017937">
    <property type="entry name" value="Thioredoxin_CS"/>
</dbReference>
<evidence type="ECO:0000313" key="9">
    <source>
        <dbReference type="Proteomes" id="UP000001213"/>
    </source>
</evidence>
<dbReference type="CDD" id="cd02966">
    <property type="entry name" value="TlpA_like_family"/>
    <property type="match status" value="1"/>
</dbReference>
<dbReference type="Pfam" id="PF08534">
    <property type="entry name" value="Redoxin"/>
    <property type="match status" value="1"/>
</dbReference>
<dbReference type="PROSITE" id="PS51352">
    <property type="entry name" value="THIOREDOXIN_2"/>
    <property type="match status" value="1"/>
</dbReference>
<keyword evidence="6" id="KW-1133">Transmembrane helix</keyword>
<feature type="domain" description="Thioredoxin" evidence="7">
    <location>
        <begin position="43"/>
        <end position="222"/>
    </location>
</feature>
<evidence type="ECO:0000256" key="4">
    <source>
        <dbReference type="ARBA" id="ARBA00023157"/>
    </source>
</evidence>
<name>D5UMM7_TSUPD</name>
<sequence>MTDREPAPLLPGEKPSRVSGTTRWVIVCAVIVVALVVAIWPRSGGSGPAPEPTGAPSASVSPGELRAARDRAALAPCPTGGVPRGPLAGLRLDCLADGRTLDAGAFPDGLPVLVNVWAWWCAPCRVELPALAEVARRGADKLTVLTVHADPNAAAALDLLTELKLTLPTVEDPQSKVATMLGAPRVYPATILLRADGSVAKVHARPFTSVDDVTAAVRDDLGVVL</sequence>
<dbReference type="PANTHER" id="PTHR42852:SF6">
    <property type="entry name" value="THIOL:DISULFIDE INTERCHANGE PROTEIN DSBE"/>
    <property type="match status" value="1"/>
</dbReference>
<dbReference type="InterPro" id="IPR036249">
    <property type="entry name" value="Thioredoxin-like_sf"/>
</dbReference>
<comment type="subcellular location">
    <subcellularLocation>
        <location evidence="1">Cell envelope</location>
    </subcellularLocation>
</comment>
<gene>
    <name evidence="8" type="ordered locus">Tpau_3929</name>
</gene>
<dbReference type="GO" id="GO:0016491">
    <property type="term" value="F:oxidoreductase activity"/>
    <property type="evidence" value="ECO:0007669"/>
    <property type="project" value="InterPro"/>
</dbReference>
<evidence type="ECO:0000256" key="2">
    <source>
        <dbReference type="ARBA" id="ARBA00022748"/>
    </source>
</evidence>
<reference evidence="8 9" key="2">
    <citation type="journal article" date="2011" name="Stand. Genomic Sci.">
        <title>Complete genome sequence of Tsukamurella paurometabola type strain (no. 33).</title>
        <authorList>
            <person name="Munk A.C."/>
            <person name="Lapidus A."/>
            <person name="Lucas S."/>
            <person name="Nolan M."/>
            <person name="Tice H."/>
            <person name="Cheng J.F."/>
            <person name="Del Rio T.G."/>
            <person name="Goodwin L."/>
            <person name="Pitluck S."/>
            <person name="Liolios K."/>
            <person name="Huntemann M."/>
            <person name="Ivanova N."/>
            <person name="Mavromatis K."/>
            <person name="Mikhailova N."/>
            <person name="Pati A."/>
            <person name="Chen A."/>
            <person name="Palaniappan K."/>
            <person name="Tapia R."/>
            <person name="Han C."/>
            <person name="Land M."/>
            <person name="Hauser L."/>
            <person name="Chang Y.J."/>
            <person name="Jeffries C.D."/>
            <person name="Brettin T."/>
            <person name="Yasawong M."/>
            <person name="Brambilla E.M."/>
            <person name="Rohde M."/>
            <person name="Sikorski J."/>
            <person name="Goker M."/>
            <person name="Detter J.C."/>
            <person name="Woyke T."/>
            <person name="Bristow J."/>
            <person name="Eisen J.A."/>
            <person name="Markowitz V."/>
            <person name="Hugenholtz P."/>
            <person name="Kyrpides N.C."/>
            <person name="Klenk H.P."/>
        </authorList>
    </citation>
    <scope>NUCLEOTIDE SEQUENCE [LARGE SCALE GENOMIC DNA]</scope>
    <source>
        <strain evidence="9">ATCC 8368 / DSM 20162 / CCUG 35730 / CIP 100753 / JCM 10117 / KCTC 9821 / NBRC 16120 / NCIMB 702349 / NCTC 13040</strain>
    </source>
</reference>
<dbReference type="RefSeq" id="WP_013128496.1">
    <property type="nucleotide sequence ID" value="NC_014158.1"/>
</dbReference>
<keyword evidence="6" id="KW-0812">Transmembrane</keyword>
<accession>D5UMM7</accession>
<organism evidence="8 9">
    <name type="scientific">Tsukamurella paurometabola (strain ATCC 8368 / DSM 20162 / CCUG 35730 / CIP 100753 / JCM 10117 / KCTC 9821 / NBRC 16120 / NCIMB 702349 / NCTC 13040)</name>
    <name type="common">Corynebacterium paurometabolum</name>
    <dbReference type="NCBI Taxonomy" id="521096"/>
    <lineage>
        <taxon>Bacteria</taxon>
        <taxon>Bacillati</taxon>
        <taxon>Actinomycetota</taxon>
        <taxon>Actinomycetes</taxon>
        <taxon>Mycobacteriales</taxon>
        <taxon>Tsukamurellaceae</taxon>
        <taxon>Tsukamurella</taxon>
    </lineage>
</organism>
<keyword evidence="3" id="KW-0735">Signal-anchor</keyword>